<keyword evidence="1" id="KW-0472">Membrane</keyword>
<feature type="transmembrane region" description="Helical" evidence="1">
    <location>
        <begin position="233"/>
        <end position="257"/>
    </location>
</feature>
<accession>A0A1D9M8B1</accession>
<keyword evidence="1" id="KW-0812">Transmembrane</keyword>
<feature type="transmembrane region" description="Helical" evidence="1">
    <location>
        <begin position="12"/>
        <end position="30"/>
    </location>
</feature>
<keyword evidence="3" id="KW-1185">Reference proteome</keyword>
<feature type="transmembrane region" description="Helical" evidence="1">
    <location>
        <begin position="200"/>
        <end position="221"/>
    </location>
</feature>
<evidence type="ECO:0000313" key="2">
    <source>
        <dbReference type="EMBL" id="AOZ68106.1"/>
    </source>
</evidence>
<organism evidence="2 3">
    <name type="scientific">Rhodobacter xanthinilyticus</name>
    <dbReference type="NCBI Taxonomy" id="1850250"/>
    <lineage>
        <taxon>Bacteria</taxon>
        <taxon>Pseudomonadati</taxon>
        <taxon>Pseudomonadota</taxon>
        <taxon>Alphaproteobacteria</taxon>
        <taxon>Rhodobacterales</taxon>
        <taxon>Rhodobacter group</taxon>
        <taxon>Rhodobacter</taxon>
    </lineage>
</organism>
<dbReference type="AlphaFoldDB" id="A0A1D9M8B1"/>
<reference evidence="2 3" key="1">
    <citation type="submission" date="2016-10" db="EMBL/GenBank/DDBJ databases">
        <title>Rhodobacter sp. LPB0142, isolated from sea water.</title>
        <authorList>
            <person name="Kim E."/>
            <person name="Yi H."/>
        </authorList>
    </citation>
    <scope>NUCLEOTIDE SEQUENCE [LARGE SCALE GENOMIC DNA]</scope>
    <source>
        <strain evidence="2 3">LPB0142</strain>
    </source>
</reference>
<sequence length="276" mass="30185">MISRILGALMRAVMVAMVITTPSLMLPSISMDTGQIVALIALFAGALTLFEYASVYPGLIEFRDAPPFNRLRFIALFAIVLYGATVFRAETAPTTLSQFLDLLGMKVGRLIDIPYSPVRVLTLMLPPDAAPETVERLRTIGGVGHLISLVALLVFGLTMRFGGWPLQPQGFNVWVNLPTFDPTAGGDVVERLRRDAWGNLALGFLLPFLLPAFIKTVSVMFSPITLDAPQTMIWTVTAWCFLPLSLLMRGLAMGRVAGLIEEKRRMSAGEQGYQPA</sequence>
<gene>
    <name evidence="2" type="ORF">LPB142_01250</name>
</gene>
<keyword evidence="1" id="KW-1133">Transmembrane helix</keyword>
<feature type="transmembrane region" description="Helical" evidence="1">
    <location>
        <begin position="71"/>
        <end position="89"/>
    </location>
</feature>
<feature type="transmembrane region" description="Helical" evidence="1">
    <location>
        <begin position="36"/>
        <end position="59"/>
    </location>
</feature>
<proteinExistence type="predicted"/>
<name>A0A1D9M8B1_9RHOB</name>
<dbReference type="STRING" id="1850250.LPB142_01250"/>
<evidence type="ECO:0000313" key="3">
    <source>
        <dbReference type="Proteomes" id="UP000176562"/>
    </source>
</evidence>
<dbReference type="Proteomes" id="UP000176562">
    <property type="component" value="Chromosome"/>
</dbReference>
<dbReference type="EMBL" id="CP017781">
    <property type="protein sequence ID" value="AOZ68106.1"/>
    <property type="molecule type" value="Genomic_DNA"/>
</dbReference>
<feature type="transmembrane region" description="Helical" evidence="1">
    <location>
        <begin position="140"/>
        <end position="159"/>
    </location>
</feature>
<evidence type="ECO:0000256" key="1">
    <source>
        <dbReference type="SAM" id="Phobius"/>
    </source>
</evidence>
<dbReference type="KEGG" id="rhp:LPB142_01250"/>
<protein>
    <submittedName>
        <fullName evidence="2">Uncharacterized protein</fullName>
    </submittedName>
</protein>